<gene>
    <name evidence="2" type="ORF">B5P46_05705</name>
</gene>
<dbReference type="SMART" id="SM00316">
    <property type="entry name" value="S1"/>
    <property type="match status" value="1"/>
</dbReference>
<accession>A0A4Q1UA43</accession>
<dbReference type="GO" id="GO:0003676">
    <property type="term" value="F:nucleic acid binding"/>
    <property type="evidence" value="ECO:0007669"/>
    <property type="project" value="InterPro"/>
</dbReference>
<dbReference type="Gene3D" id="2.40.50.140">
    <property type="entry name" value="Nucleic acid-binding proteins"/>
    <property type="match status" value="1"/>
</dbReference>
<dbReference type="SUPFAM" id="SSF52540">
    <property type="entry name" value="P-loop containing nucleoside triphosphate hydrolases"/>
    <property type="match status" value="1"/>
</dbReference>
<reference evidence="2 3" key="1">
    <citation type="submission" date="2017-03" db="EMBL/GenBank/DDBJ databases">
        <authorList>
            <person name="Safronova V.I."/>
            <person name="Sazanova A.L."/>
            <person name="Chirak E.R."/>
        </authorList>
    </citation>
    <scope>NUCLEOTIDE SEQUENCE [LARGE SCALE GENOMIC DNA]</scope>
    <source>
        <strain evidence="2 3">Tri-43</strain>
    </source>
</reference>
<proteinExistence type="predicted"/>
<dbReference type="InterPro" id="IPR012340">
    <property type="entry name" value="NA-bd_OB-fold"/>
</dbReference>
<sequence>MDQAISLKDLKSESDVEQKIIYPLLTTPHPHGLGMRPENVVTKRNIRKFDIGKGTDLKSYFPDYIIVGEGYPLCVIEAKEPGADLIAAYREARLYANELNAIFQRDVNPVTVVIAVNAEQVWAGHPNSAEPDIKIKTIDLEPHSRGLADLQDLLSQTALQQKLAAIKLKTKSKRKYRPKSMLGGPSIADEAMSRNSFGATLADNLRFIFQPESRADRAKVVTKAYVQSGSRNRYLKPIDKLIRASVPHSHTSARLIEDTTKPKVFIDTLGRGRELEKQVMLVVGSVGSGKSTFIDYVQEVALDADLRSKTLWVHLNMNLAPGSPTEIYDWLRHEIISSIQSQHPDLDFEELETLTSLYSVEVNAFRKGKGKLYSDPAEYNRMLAEDLGKQQADLHKTTMCYCRFCGGEKGKLVIIVLDNCDKRTRDEQLLMFQAAQWIKAEFRSLVILPLREETYDHHRDEPPLDTALKDLVFRVEPPDFHEVLVKRVQMALDEISSSAPKNLRYELPNSMHVDYASSDQGRYLASIVASIFVNDRTVSRLLLGLAGRNIRRAFELFLEICNSGHIPESEIFSIKSSKGNHKIPLHVIMRVLLRRNKRFFSNKESYIKNIVQSELHPDAAMGFSRILLLAWLNERISKSGPTKLDGYFRVTDLLADLSRVGIEEDVALRELEFLVNAHCILTEDFRLAIARETLVKISPAGVVHLNLLTDANYWAALAEDSSFEVESVARSIAERLADAEKQFSLVATVANASVCIDYFRSRSEKLAQHISYLANGAEITLPGFKDAIASLENLAEETGLAPWLRAAEELKVGSEHVVTLARKQPYGFFIDFSDKVSGLLLTKDVPLPIRGQLTTGMQIRVNIKSVEPMTRKIHLGFTSPVE</sequence>
<dbReference type="SUPFAM" id="SSF50249">
    <property type="entry name" value="Nucleic acid-binding proteins"/>
    <property type="match status" value="1"/>
</dbReference>
<feature type="domain" description="S1 motif" evidence="1">
    <location>
        <begin position="811"/>
        <end position="878"/>
    </location>
</feature>
<evidence type="ECO:0000313" key="3">
    <source>
        <dbReference type="Proteomes" id="UP000290767"/>
    </source>
</evidence>
<dbReference type="RefSeq" id="WP_129417868.1">
    <property type="nucleotide sequence ID" value="NZ_MZMU01000003.1"/>
</dbReference>
<dbReference type="Proteomes" id="UP000290767">
    <property type="component" value="Unassembled WGS sequence"/>
</dbReference>
<dbReference type="InterPro" id="IPR027417">
    <property type="entry name" value="P-loop_NTPase"/>
</dbReference>
<dbReference type="AlphaFoldDB" id="A0A4Q1UA43"/>
<dbReference type="InterPro" id="IPR003029">
    <property type="entry name" value="S1_domain"/>
</dbReference>
<evidence type="ECO:0000259" key="1">
    <source>
        <dbReference type="SMART" id="SM00316"/>
    </source>
</evidence>
<protein>
    <recommendedName>
        <fullName evidence="1">S1 motif domain-containing protein</fullName>
    </recommendedName>
</protein>
<organism evidence="2 3">
    <name type="scientific">Rhizobium leguminosarum</name>
    <dbReference type="NCBI Taxonomy" id="384"/>
    <lineage>
        <taxon>Bacteria</taxon>
        <taxon>Pseudomonadati</taxon>
        <taxon>Pseudomonadota</taxon>
        <taxon>Alphaproteobacteria</taxon>
        <taxon>Hyphomicrobiales</taxon>
        <taxon>Rhizobiaceae</taxon>
        <taxon>Rhizobium/Agrobacterium group</taxon>
        <taxon>Rhizobium</taxon>
    </lineage>
</organism>
<evidence type="ECO:0000313" key="2">
    <source>
        <dbReference type="EMBL" id="RXT28291.1"/>
    </source>
</evidence>
<comment type="caution">
    <text evidence="2">The sequence shown here is derived from an EMBL/GenBank/DDBJ whole genome shotgun (WGS) entry which is preliminary data.</text>
</comment>
<dbReference type="Gene3D" id="3.90.1570.50">
    <property type="match status" value="1"/>
</dbReference>
<name>A0A4Q1UA43_RHILE</name>
<dbReference type="EMBL" id="MZMU01000003">
    <property type="protein sequence ID" value="RXT28291.1"/>
    <property type="molecule type" value="Genomic_DNA"/>
</dbReference>